<feature type="region of interest" description="Disordered" evidence="1">
    <location>
        <begin position="51"/>
        <end position="80"/>
    </location>
</feature>
<sequence length="80" mass="8652">MQGGFTLSARNRATMVTIPTNSTPLAFPSSDRKPICALCRSVRARRFRSGVPCRSNFSNNSGVPGPKDDDQEQGLPQEAV</sequence>
<protein>
    <submittedName>
        <fullName evidence="2">Uncharacterized protein</fullName>
    </submittedName>
</protein>
<organism evidence="2 3">
    <name type="scientific">Linum trigynum</name>
    <dbReference type="NCBI Taxonomy" id="586398"/>
    <lineage>
        <taxon>Eukaryota</taxon>
        <taxon>Viridiplantae</taxon>
        <taxon>Streptophyta</taxon>
        <taxon>Embryophyta</taxon>
        <taxon>Tracheophyta</taxon>
        <taxon>Spermatophyta</taxon>
        <taxon>Magnoliopsida</taxon>
        <taxon>eudicotyledons</taxon>
        <taxon>Gunneridae</taxon>
        <taxon>Pentapetalae</taxon>
        <taxon>rosids</taxon>
        <taxon>fabids</taxon>
        <taxon>Malpighiales</taxon>
        <taxon>Linaceae</taxon>
        <taxon>Linum</taxon>
    </lineage>
</organism>
<keyword evidence="3" id="KW-1185">Reference proteome</keyword>
<gene>
    <name evidence="2" type="ORF">LTRI10_LOCUS52766</name>
</gene>
<evidence type="ECO:0000313" key="3">
    <source>
        <dbReference type="Proteomes" id="UP001497516"/>
    </source>
</evidence>
<evidence type="ECO:0000313" key="2">
    <source>
        <dbReference type="EMBL" id="CAL1413542.1"/>
    </source>
</evidence>
<dbReference type="AlphaFoldDB" id="A0AAV2GTE5"/>
<dbReference type="Proteomes" id="UP001497516">
    <property type="component" value="Chromosome 9"/>
</dbReference>
<dbReference type="EMBL" id="OZ034822">
    <property type="protein sequence ID" value="CAL1413542.1"/>
    <property type="molecule type" value="Genomic_DNA"/>
</dbReference>
<proteinExistence type="predicted"/>
<evidence type="ECO:0000256" key="1">
    <source>
        <dbReference type="SAM" id="MobiDB-lite"/>
    </source>
</evidence>
<accession>A0AAV2GTE5</accession>
<name>A0AAV2GTE5_9ROSI</name>
<reference evidence="2 3" key="1">
    <citation type="submission" date="2024-04" db="EMBL/GenBank/DDBJ databases">
        <authorList>
            <person name="Fracassetti M."/>
        </authorList>
    </citation>
    <scope>NUCLEOTIDE SEQUENCE [LARGE SCALE GENOMIC DNA]</scope>
</reference>